<dbReference type="AlphaFoldDB" id="R4KGG7"/>
<organism evidence="1 2">
    <name type="scientific">Desulfoscipio gibsoniae DSM 7213</name>
    <dbReference type="NCBI Taxonomy" id="767817"/>
    <lineage>
        <taxon>Bacteria</taxon>
        <taxon>Bacillati</taxon>
        <taxon>Bacillota</taxon>
        <taxon>Clostridia</taxon>
        <taxon>Eubacteriales</taxon>
        <taxon>Desulfallaceae</taxon>
        <taxon>Desulfoscipio</taxon>
    </lineage>
</organism>
<gene>
    <name evidence="1" type="ORF">Desgi_2271</name>
</gene>
<dbReference type="EMBL" id="CP003273">
    <property type="protein sequence ID" value="AGL01694.1"/>
    <property type="molecule type" value="Genomic_DNA"/>
</dbReference>
<dbReference type="HOGENOM" id="CLU_3364597_0_0_9"/>
<dbReference type="Proteomes" id="UP000013520">
    <property type="component" value="Chromosome"/>
</dbReference>
<name>R4KGG7_9FIRM</name>
<evidence type="ECO:0000313" key="2">
    <source>
        <dbReference type="Proteomes" id="UP000013520"/>
    </source>
</evidence>
<evidence type="ECO:0000313" key="1">
    <source>
        <dbReference type="EMBL" id="AGL01694.1"/>
    </source>
</evidence>
<dbReference type="KEGG" id="dgi:Desgi_2271"/>
<protein>
    <submittedName>
        <fullName evidence="1">Uncharacterized protein</fullName>
    </submittedName>
</protein>
<reference evidence="1 2" key="1">
    <citation type="submission" date="2012-01" db="EMBL/GenBank/DDBJ databases">
        <title>Complete sequence of Desulfotomaculum gibsoniae DSM 7213.</title>
        <authorList>
            <consortium name="US DOE Joint Genome Institute"/>
            <person name="Lucas S."/>
            <person name="Han J."/>
            <person name="Lapidus A."/>
            <person name="Cheng J.-F."/>
            <person name="Goodwin L."/>
            <person name="Pitluck S."/>
            <person name="Peters L."/>
            <person name="Ovchinnikova G."/>
            <person name="Teshima H."/>
            <person name="Detter J.C."/>
            <person name="Han C."/>
            <person name="Tapia R."/>
            <person name="Land M."/>
            <person name="Hauser L."/>
            <person name="Kyrpides N."/>
            <person name="Ivanova N."/>
            <person name="Pagani I."/>
            <person name="Parshina S."/>
            <person name="Plugge C."/>
            <person name="Muyzer G."/>
            <person name="Kuever J."/>
            <person name="Ivanova A."/>
            <person name="Nazina T."/>
            <person name="Klenk H.-P."/>
            <person name="Brambilla E."/>
            <person name="Spring S."/>
            <person name="Stams A.F."/>
            <person name="Woyke T."/>
        </authorList>
    </citation>
    <scope>NUCLEOTIDE SEQUENCE [LARGE SCALE GENOMIC DNA]</scope>
    <source>
        <strain evidence="1 2">DSM 7213</strain>
    </source>
</reference>
<keyword evidence="2" id="KW-1185">Reference proteome</keyword>
<accession>R4KGG7</accession>
<sequence length="35" mass="3939">MVRELKSKAQEIVRQLVRETLPITVATAGTSEARR</sequence>
<proteinExistence type="predicted"/>